<sequence length="75" mass="8769">MRIIQEDALSGRLVMDLTIVVYKAQFEDQLKRVTKYTYFQERIGWSGSLLYGLPLLVQEFKAFKEGDSRKHTALK</sequence>
<accession>A0AAP0MYI9</accession>
<gene>
    <name evidence="1" type="ORF">WN944_010993</name>
</gene>
<keyword evidence="2" id="KW-1185">Reference proteome</keyword>
<evidence type="ECO:0000313" key="1">
    <source>
        <dbReference type="EMBL" id="KAK9222557.1"/>
    </source>
</evidence>
<evidence type="ECO:0000313" key="2">
    <source>
        <dbReference type="Proteomes" id="UP001428341"/>
    </source>
</evidence>
<dbReference type="EMBL" id="JBCGBO010000002">
    <property type="protein sequence ID" value="KAK9222557.1"/>
    <property type="molecule type" value="Genomic_DNA"/>
</dbReference>
<reference evidence="1 2" key="1">
    <citation type="submission" date="2024-05" db="EMBL/GenBank/DDBJ databases">
        <title>Haplotype-resolved chromosome-level genome assembly of Huyou (Citrus changshanensis).</title>
        <authorList>
            <person name="Miao C."/>
            <person name="Chen W."/>
            <person name="Wu Y."/>
            <person name="Wang L."/>
            <person name="Zhao S."/>
            <person name="Grierson D."/>
            <person name="Xu C."/>
            <person name="Chen K."/>
        </authorList>
    </citation>
    <scope>NUCLEOTIDE SEQUENCE [LARGE SCALE GENOMIC DNA]</scope>
    <source>
        <strain evidence="1">01-14</strain>
        <tissue evidence="1">Leaf</tissue>
    </source>
</reference>
<proteinExistence type="predicted"/>
<protein>
    <submittedName>
        <fullName evidence="1">Uncharacterized protein</fullName>
    </submittedName>
</protein>
<dbReference type="Proteomes" id="UP001428341">
    <property type="component" value="Unassembled WGS sequence"/>
</dbReference>
<comment type="caution">
    <text evidence="1">The sequence shown here is derived from an EMBL/GenBank/DDBJ whole genome shotgun (WGS) entry which is preliminary data.</text>
</comment>
<organism evidence="1 2">
    <name type="scientific">Citrus x changshan-huyou</name>
    <dbReference type="NCBI Taxonomy" id="2935761"/>
    <lineage>
        <taxon>Eukaryota</taxon>
        <taxon>Viridiplantae</taxon>
        <taxon>Streptophyta</taxon>
        <taxon>Embryophyta</taxon>
        <taxon>Tracheophyta</taxon>
        <taxon>Spermatophyta</taxon>
        <taxon>Magnoliopsida</taxon>
        <taxon>eudicotyledons</taxon>
        <taxon>Gunneridae</taxon>
        <taxon>Pentapetalae</taxon>
        <taxon>rosids</taxon>
        <taxon>malvids</taxon>
        <taxon>Sapindales</taxon>
        <taxon>Rutaceae</taxon>
        <taxon>Aurantioideae</taxon>
        <taxon>Citrus</taxon>
    </lineage>
</organism>
<name>A0AAP0MYI9_9ROSI</name>
<dbReference type="AlphaFoldDB" id="A0AAP0MYI9"/>